<accession>A0ABP7QUF5</accession>
<evidence type="ECO:0000256" key="1">
    <source>
        <dbReference type="SAM" id="MobiDB-lite"/>
    </source>
</evidence>
<gene>
    <name evidence="4" type="ORF">GCM10022279_09190</name>
</gene>
<dbReference type="Pfam" id="PF11906">
    <property type="entry name" value="DUF3426"/>
    <property type="match status" value="1"/>
</dbReference>
<evidence type="ECO:0000259" key="3">
    <source>
        <dbReference type="Pfam" id="PF13719"/>
    </source>
</evidence>
<evidence type="ECO:0000313" key="5">
    <source>
        <dbReference type="Proteomes" id="UP001501627"/>
    </source>
</evidence>
<keyword evidence="5" id="KW-1185">Reference proteome</keyword>
<dbReference type="Pfam" id="PF13719">
    <property type="entry name" value="Zn_ribbon_5"/>
    <property type="match status" value="1"/>
</dbReference>
<evidence type="ECO:0000256" key="2">
    <source>
        <dbReference type="SAM" id="Phobius"/>
    </source>
</evidence>
<feature type="compositionally biased region" description="Acidic residues" evidence="1">
    <location>
        <begin position="214"/>
        <end position="225"/>
    </location>
</feature>
<keyword evidence="2" id="KW-1133">Transmembrane helix</keyword>
<feature type="transmembrane region" description="Helical" evidence="2">
    <location>
        <begin position="285"/>
        <end position="307"/>
    </location>
</feature>
<feature type="domain" description="Zinc finger/thioredoxin putative" evidence="3">
    <location>
        <begin position="4"/>
        <end position="39"/>
    </location>
</feature>
<dbReference type="Proteomes" id="UP001501627">
    <property type="component" value="Unassembled WGS sequence"/>
</dbReference>
<proteinExistence type="predicted"/>
<dbReference type="InterPro" id="IPR011723">
    <property type="entry name" value="Znf/thioredoxin_put"/>
</dbReference>
<name>A0ABP7QUF5_9BURK</name>
<organism evidence="4 5">
    <name type="scientific">Comamonas faecalis</name>
    <dbReference type="NCBI Taxonomy" id="1387849"/>
    <lineage>
        <taxon>Bacteria</taxon>
        <taxon>Pseudomonadati</taxon>
        <taxon>Pseudomonadota</taxon>
        <taxon>Betaproteobacteria</taxon>
        <taxon>Burkholderiales</taxon>
        <taxon>Comamonadaceae</taxon>
        <taxon>Comamonas</taxon>
    </lineage>
</organism>
<dbReference type="RefSeq" id="WP_103046526.1">
    <property type="nucleotide sequence ID" value="NZ_BAABBP010000006.1"/>
</dbReference>
<dbReference type="EMBL" id="BAABBP010000006">
    <property type="protein sequence ID" value="GAA3988294.1"/>
    <property type="molecule type" value="Genomic_DNA"/>
</dbReference>
<protein>
    <submittedName>
        <fullName evidence="4">DUF3426 domain-containing protein</fullName>
    </submittedName>
</protein>
<feature type="region of interest" description="Disordered" evidence="1">
    <location>
        <begin position="48"/>
        <end position="231"/>
    </location>
</feature>
<keyword evidence="2" id="KW-0812">Transmembrane</keyword>
<keyword evidence="2" id="KW-0472">Membrane</keyword>
<dbReference type="InterPro" id="IPR021834">
    <property type="entry name" value="DUF3426"/>
</dbReference>
<reference evidence="5" key="1">
    <citation type="journal article" date="2019" name="Int. J. Syst. Evol. Microbiol.">
        <title>The Global Catalogue of Microorganisms (GCM) 10K type strain sequencing project: providing services to taxonomists for standard genome sequencing and annotation.</title>
        <authorList>
            <consortium name="The Broad Institute Genomics Platform"/>
            <consortium name="The Broad Institute Genome Sequencing Center for Infectious Disease"/>
            <person name="Wu L."/>
            <person name="Ma J."/>
        </authorList>
    </citation>
    <scope>NUCLEOTIDE SEQUENCE [LARGE SCALE GENOMIC DNA]</scope>
    <source>
        <strain evidence="5">JCM 17561</strain>
    </source>
</reference>
<dbReference type="NCBIfam" id="TIGR02098">
    <property type="entry name" value="MJ0042_CXXC"/>
    <property type="match status" value="1"/>
</dbReference>
<evidence type="ECO:0000313" key="4">
    <source>
        <dbReference type="EMBL" id="GAA3988294.1"/>
    </source>
</evidence>
<comment type="caution">
    <text evidence="4">The sequence shown here is derived from an EMBL/GenBank/DDBJ whole genome shotgun (WGS) entry which is preliminary data.</text>
</comment>
<sequence length="439" mass="47017">MSQITRCPHCQTAFKVVADQLRISDGWVRCGQCHEVFEARQHLWQAPQVPPQPVADASAPQVWRSARENGAPPDSTETDAEAEPKPDSEHVAGPQWEAALLPEGSDEQPMPAHDPSPVDDGVNGAADDEGELDLLSGFSPDEDEGEDVFTPLSDAQMEHAAGAEPSWIPAEAPDGATLEAVGEQADVGTADAERGEMAEQNPQESEVATPAEPDTAEPEAAEPGEAEQNFPEHGATALDDTADEAADMPAADAWAPDAAAHDDAGVAEPQFVRAARRQAFWRRPLVRLALVVLALVLLAALALQVLVHERDMLAARYPVLRPLLAALCEPLQCTVQAPRRIDAVVIDGSSFLQVDGAAATYELRLDLRNQADMAVATPALELTLTDEQGRPLLRRVIQAQQMAAPAQMQARASWSGTLRLRVQAGVAPVAGYRLLVFYP</sequence>